<reference evidence="3 4" key="1">
    <citation type="submission" date="2015-12" db="EMBL/GenBank/DDBJ databases">
        <title>Draft genome sequence of Moniliophthora roreri, the causal agent of frosty pod rot of cacao.</title>
        <authorList>
            <person name="Aime M.C."/>
            <person name="Diaz-Valderrama J.R."/>
            <person name="Kijpornyongpan T."/>
            <person name="Phillips-Mora W."/>
        </authorList>
    </citation>
    <scope>NUCLEOTIDE SEQUENCE [LARGE SCALE GENOMIC DNA]</scope>
    <source>
        <strain evidence="3 4">MCA 2952</strain>
    </source>
</reference>
<evidence type="ECO:0000256" key="1">
    <source>
        <dbReference type="SAM" id="Phobius"/>
    </source>
</evidence>
<name>A0A0W0G9L9_MONRR</name>
<dbReference type="InterPro" id="IPR000182">
    <property type="entry name" value="GNAT_dom"/>
</dbReference>
<dbReference type="Gene3D" id="3.40.630.30">
    <property type="match status" value="1"/>
</dbReference>
<dbReference type="Pfam" id="PF09995">
    <property type="entry name" value="MPAB_Lcp_cat"/>
    <property type="match status" value="1"/>
</dbReference>
<dbReference type="GO" id="GO:0016747">
    <property type="term" value="F:acyltransferase activity, transferring groups other than amino-acyl groups"/>
    <property type="evidence" value="ECO:0007669"/>
    <property type="project" value="InterPro"/>
</dbReference>
<dbReference type="PROSITE" id="PS51186">
    <property type="entry name" value="GNAT"/>
    <property type="match status" value="1"/>
</dbReference>
<dbReference type="GO" id="GO:0016491">
    <property type="term" value="F:oxidoreductase activity"/>
    <property type="evidence" value="ECO:0007669"/>
    <property type="project" value="InterPro"/>
</dbReference>
<organism evidence="3 4">
    <name type="scientific">Moniliophthora roreri</name>
    <name type="common">Frosty pod rot fungus</name>
    <name type="synonym">Monilia roreri</name>
    <dbReference type="NCBI Taxonomy" id="221103"/>
    <lineage>
        <taxon>Eukaryota</taxon>
        <taxon>Fungi</taxon>
        <taxon>Dikarya</taxon>
        <taxon>Basidiomycota</taxon>
        <taxon>Agaricomycotina</taxon>
        <taxon>Agaricomycetes</taxon>
        <taxon>Agaricomycetidae</taxon>
        <taxon>Agaricales</taxon>
        <taxon>Marasmiineae</taxon>
        <taxon>Marasmiaceae</taxon>
        <taxon>Moniliophthora</taxon>
    </lineage>
</organism>
<dbReference type="Pfam" id="PF13302">
    <property type="entry name" value="Acetyltransf_3"/>
    <property type="match status" value="1"/>
</dbReference>
<dbReference type="InterPro" id="IPR018713">
    <property type="entry name" value="MPAB/Lcp_cat_dom"/>
</dbReference>
<dbReference type="PANTHER" id="PTHR36124:SF1">
    <property type="entry name" value="ER-BOUND OXYGENASE MPAB_MPAB'_RUBBER OXYGENASE CATALYTIC DOMAIN-CONTAINING PROTEIN"/>
    <property type="match status" value="1"/>
</dbReference>
<evidence type="ECO:0000313" key="4">
    <source>
        <dbReference type="Proteomes" id="UP000054988"/>
    </source>
</evidence>
<dbReference type="SUPFAM" id="SSF55729">
    <property type="entry name" value="Acyl-CoA N-acyltransferases (Nat)"/>
    <property type="match status" value="1"/>
</dbReference>
<dbReference type="AlphaFoldDB" id="A0A0W0G9L9"/>
<gene>
    <name evidence="3" type="ORF">WG66_2190</name>
</gene>
<feature type="domain" description="N-acetyltransferase" evidence="2">
    <location>
        <begin position="445"/>
        <end position="597"/>
    </location>
</feature>
<evidence type="ECO:0000313" key="3">
    <source>
        <dbReference type="EMBL" id="KTB45262.1"/>
    </source>
</evidence>
<keyword evidence="1" id="KW-1133">Transmembrane helix</keyword>
<dbReference type="InterPro" id="IPR046366">
    <property type="entry name" value="MPAB"/>
</dbReference>
<accession>A0A0W0G9L9</accession>
<dbReference type="InterPro" id="IPR016181">
    <property type="entry name" value="Acyl_CoA_acyltransferase"/>
</dbReference>
<dbReference type="eggNOG" id="ENOG502S0GY">
    <property type="taxonomic scope" value="Eukaryota"/>
</dbReference>
<keyword evidence="1" id="KW-0472">Membrane</keyword>
<proteinExistence type="predicted"/>
<feature type="transmembrane region" description="Helical" evidence="1">
    <location>
        <begin position="20"/>
        <end position="46"/>
    </location>
</feature>
<dbReference type="Proteomes" id="UP000054988">
    <property type="component" value="Unassembled WGS sequence"/>
</dbReference>
<dbReference type="PANTHER" id="PTHR36124">
    <property type="match status" value="1"/>
</dbReference>
<keyword evidence="1" id="KW-0812">Transmembrane</keyword>
<comment type="caution">
    <text evidence="3">The sequence shown here is derived from an EMBL/GenBank/DDBJ whole genome shotgun (WGS) entry which is preliminary data.</text>
</comment>
<protein>
    <recommendedName>
        <fullName evidence="2">N-acetyltransferase domain-containing protein</fullName>
    </recommendedName>
</protein>
<dbReference type="EMBL" id="LATX01000739">
    <property type="protein sequence ID" value="KTB45262.1"/>
    <property type="molecule type" value="Genomic_DNA"/>
</dbReference>
<evidence type="ECO:0000259" key="2">
    <source>
        <dbReference type="PROSITE" id="PS51186"/>
    </source>
</evidence>
<sequence length="648" mass="73614">MSIARRLLAKPLSPSIPSSLILWLPLPFISLPSLVVILRVCLVRVFRWRRYNYIQRMYGPKYRAGTLSLEDAQAIITILSEYELPSFAGFGRFCIVQDLLNCQFPTISKILASTKELKSADSISKRYADTGILIATWVRCPINGYDKPEPGDDVKLGHSKDPKYDPRANLAIARVNWLHSHYNIITLNTRSSQKWVERYGWRTFAPIERHAAFMFWVEVGHRMGIQGIPETPEAFKEWVQEYEERAMYPAQTNHDVAWYTLEELIHVLPETLGVRNFARKLAIAMLDDNVREAMMLPDQPQYIKTILHTTLKLAVWHVRYFHLPIIQPAGLVESKLPDPSDGKPPLMHPKYYTKPWYKPESKSFFGQVWDGPTVKSGKYEDAPSANFKSEGYRLDTLGPLRYEHVHIMTHLSSEKDTNFCFPIPDVLESEGVKLVPFIPSQHAQTVYDGLVRASELTQFLPIGPYESPEALVQDFWSSRLGPNPNDTLFVIFDKVTENTAAGFIALINSSAPDLHTEIGYVVIFKDFHRTHVASNAVGLLMHYALDLPEQGGLGLRRVQWMANALNAPSVGLAQKMGFAKEGILRWHRVLPPSKSVGHNGGGHRKGDPREGCGARDTAVLASYWDTWESGQREKVDEIMKRRVEHTSK</sequence>